<reference evidence="2 3" key="1">
    <citation type="submission" date="2015-11" db="EMBL/GenBank/DDBJ databases">
        <title>Genomic analysis of 38 Legionella species identifies large and diverse effector repertoires.</title>
        <authorList>
            <person name="Burstein D."/>
            <person name="Amaro F."/>
            <person name="Zusman T."/>
            <person name="Lifshitz Z."/>
            <person name="Cohen O."/>
            <person name="Gilbert J.A."/>
            <person name="Pupko T."/>
            <person name="Shuman H.A."/>
            <person name="Segal G."/>
        </authorList>
    </citation>
    <scope>NUCLEOTIDE SEQUENCE [LARGE SCALE GENOMIC DNA]</scope>
    <source>
        <strain evidence="2 3">ATCC 49505</strain>
    </source>
</reference>
<evidence type="ECO:0000313" key="3">
    <source>
        <dbReference type="Proteomes" id="UP000054997"/>
    </source>
</evidence>
<evidence type="ECO:0000313" key="2">
    <source>
        <dbReference type="EMBL" id="KTD21176.1"/>
    </source>
</evidence>
<dbReference type="AlphaFoldDB" id="A0A0W0VM60"/>
<keyword evidence="1" id="KW-0732">Signal</keyword>
<protein>
    <submittedName>
        <fullName evidence="2">Signal peptide protein</fullName>
    </submittedName>
</protein>
<sequence>MSKNKMDKVIKSAIKTALGLTAAGVLATAPEAIAHGEIKGKEKCYGIAKAGMNDCGTATTSCAATSKIDGQGDAWIYLPEGTCKKIVGGSLEPRNKD</sequence>
<dbReference type="InterPro" id="IPR018740">
    <property type="entry name" value="DUF2282_membr"/>
</dbReference>
<dbReference type="PATRIC" id="fig|45068.5.peg.1379"/>
<organism evidence="2 3">
    <name type="scientific">Legionella londiniensis</name>
    <dbReference type="NCBI Taxonomy" id="45068"/>
    <lineage>
        <taxon>Bacteria</taxon>
        <taxon>Pseudomonadati</taxon>
        <taxon>Pseudomonadota</taxon>
        <taxon>Gammaproteobacteria</taxon>
        <taxon>Legionellales</taxon>
        <taxon>Legionellaceae</taxon>
        <taxon>Legionella</taxon>
    </lineage>
</organism>
<keyword evidence="3" id="KW-1185">Reference proteome</keyword>
<feature type="signal peptide" evidence="1">
    <location>
        <begin position="1"/>
        <end position="27"/>
    </location>
</feature>
<gene>
    <name evidence="2" type="ORF">Llon_1274</name>
</gene>
<dbReference type="EMBL" id="LNYK01000016">
    <property type="protein sequence ID" value="KTD21176.1"/>
    <property type="molecule type" value="Genomic_DNA"/>
</dbReference>
<dbReference type="Pfam" id="PF10048">
    <property type="entry name" value="DUF2282"/>
    <property type="match status" value="1"/>
</dbReference>
<dbReference type="Proteomes" id="UP000054997">
    <property type="component" value="Unassembled WGS sequence"/>
</dbReference>
<accession>A0A0W0VM60</accession>
<dbReference type="RefSeq" id="WP_237758281.1">
    <property type="nucleotide sequence ID" value="NZ_CAAAHZ010000003.1"/>
</dbReference>
<comment type="caution">
    <text evidence="2">The sequence shown here is derived from an EMBL/GenBank/DDBJ whole genome shotgun (WGS) entry which is preliminary data.</text>
</comment>
<dbReference type="STRING" id="45068.Llon_1274"/>
<name>A0A0W0VM60_9GAMM</name>
<proteinExistence type="predicted"/>
<evidence type="ECO:0000256" key="1">
    <source>
        <dbReference type="SAM" id="SignalP"/>
    </source>
</evidence>
<feature type="chain" id="PRO_5006914908" evidence="1">
    <location>
        <begin position="28"/>
        <end position="97"/>
    </location>
</feature>